<proteinExistence type="predicted"/>
<dbReference type="AlphaFoldDB" id="A0A183HFE9"/>
<name>A0A183HFE9_9BILA</name>
<reference evidence="1 2" key="2">
    <citation type="submission" date="2018-11" db="EMBL/GenBank/DDBJ databases">
        <authorList>
            <consortium name="Pathogen Informatics"/>
        </authorList>
    </citation>
    <scope>NUCLEOTIDE SEQUENCE [LARGE SCALE GENOMIC DNA]</scope>
</reference>
<evidence type="ECO:0000313" key="1">
    <source>
        <dbReference type="EMBL" id="VDO45795.1"/>
    </source>
</evidence>
<reference evidence="3" key="1">
    <citation type="submission" date="2016-06" db="UniProtKB">
        <authorList>
            <consortium name="WormBaseParasite"/>
        </authorList>
    </citation>
    <scope>IDENTIFICATION</scope>
</reference>
<dbReference type="Proteomes" id="UP000267606">
    <property type="component" value="Unassembled WGS sequence"/>
</dbReference>
<evidence type="ECO:0000313" key="2">
    <source>
        <dbReference type="Proteomes" id="UP000267606"/>
    </source>
</evidence>
<accession>A0A183HFE9</accession>
<gene>
    <name evidence="1" type="ORF">OFLC_LOCUS6211</name>
</gene>
<protein>
    <submittedName>
        <fullName evidence="1 3">Uncharacterized protein</fullName>
    </submittedName>
</protein>
<evidence type="ECO:0000313" key="3">
    <source>
        <dbReference type="WBParaSite" id="OFLC_0000621001-mRNA-1"/>
    </source>
</evidence>
<sequence length="109" mass="11823">MKALLCVAGQNGISAGEGRTELKLKYHCPRDRWKANENTDKILCRTSVGSGTELDAKRIRLSSHSLKPKPSTSQQINTIASSIGISGSNSDVTTVFLDGKAFSFLREII</sequence>
<organism evidence="3">
    <name type="scientific">Onchocerca flexuosa</name>
    <dbReference type="NCBI Taxonomy" id="387005"/>
    <lineage>
        <taxon>Eukaryota</taxon>
        <taxon>Metazoa</taxon>
        <taxon>Ecdysozoa</taxon>
        <taxon>Nematoda</taxon>
        <taxon>Chromadorea</taxon>
        <taxon>Rhabditida</taxon>
        <taxon>Spirurina</taxon>
        <taxon>Spiruromorpha</taxon>
        <taxon>Filarioidea</taxon>
        <taxon>Onchocercidae</taxon>
        <taxon>Onchocerca</taxon>
    </lineage>
</organism>
<dbReference type="EMBL" id="UZAJ01005777">
    <property type="protein sequence ID" value="VDO45795.1"/>
    <property type="molecule type" value="Genomic_DNA"/>
</dbReference>
<dbReference type="WBParaSite" id="OFLC_0000621001-mRNA-1">
    <property type="protein sequence ID" value="OFLC_0000621001-mRNA-1"/>
    <property type="gene ID" value="OFLC_0000621001"/>
</dbReference>
<keyword evidence="2" id="KW-1185">Reference proteome</keyword>